<dbReference type="EMBL" id="APWK03000033">
    <property type="protein sequence ID" value="PHH54015.1"/>
    <property type="molecule type" value="Genomic_DNA"/>
</dbReference>
<keyword evidence="2" id="KW-1185">Reference proteome</keyword>
<dbReference type="Proteomes" id="UP000222788">
    <property type="component" value="Unassembled WGS sequence"/>
</dbReference>
<evidence type="ECO:0000313" key="1">
    <source>
        <dbReference type="EMBL" id="PHH54015.1"/>
    </source>
</evidence>
<reference evidence="1 2" key="2">
    <citation type="journal article" date="2013" name="IMA Fungus">
        <title>IMA Genome-F 1: Ceratocystis fimbriata: Draft nuclear genome sequence for the plant pathogen, Ceratocystis fimbriata.</title>
        <authorList>
            <person name="Wilken P.M."/>
            <person name="Steenkamp E.T."/>
            <person name="Wingfield M.J."/>
            <person name="de Beer Z.W."/>
            <person name="Wingfield B.D."/>
        </authorList>
    </citation>
    <scope>NUCLEOTIDE SEQUENCE [LARGE SCALE GENOMIC DNA]</scope>
    <source>
        <strain evidence="1 2">CBS 114723</strain>
    </source>
</reference>
<comment type="caution">
    <text evidence="1">The sequence shown here is derived from an EMBL/GenBank/DDBJ whole genome shotgun (WGS) entry which is preliminary data.</text>
</comment>
<dbReference type="AlphaFoldDB" id="A0A2C5X701"/>
<organism evidence="1 2">
    <name type="scientific">Ceratocystis fimbriata CBS 114723</name>
    <dbReference type="NCBI Taxonomy" id="1035309"/>
    <lineage>
        <taxon>Eukaryota</taxon>
        <taxon>Fungi</taxon>
        <taxon>Dikarya</taxon>
        <taxon>Ascomycota</taxon>
        <taxon>Pezizomycotina</taxon>
        <taxon>Sordariomycetes</taxon>
        <taxon>Hypocreomycetidae</taxon>
        <taxon>Microascales</taxon>
        <taxon>Ceratocystidaceae</taxon>
        <taxon>Ceratocystis</taxon>
    </lineage>
</organism>
<accession>A0A2C5X701</accession>
<reference evidence="1 2" key="1">
    <citation type="journal article" date="2013" name="Fungal Biol.">
        <title>Analysis of microsatellite markers in the genome of the plant pathogen Ceratocystis fimbriata.</title>
        <authorList>
            <person name="Simpson M.C."/>
            <person name="Wilken P.M."/>
            <person name="Coetzee M.P."/>
            <person name="Wingfield M.J."/>
            <person name="Wingfield B.D."/>
        </authorList>
    </citation>
    <scope>NUCLEOTIDE SEQUENCE [LARGE SCALE GENOMIC DNA]</scope>
    <source>
        <strain evidence="1 2">CBS 114723</strain>
    </source>
</reference>
<proteinExistence type="predicted"/>
<sequence length="116" mass="12109">MPASLETVDRQKGHSAPKVRAGWAGLGWLVLSKTMSAVPSLAPGQEVLISSSKVKLKRSAMVTEASRGDLQVGACGFAANFRSPSIRLLVAASLKSNNVNNAIGENDKSLSPCTCI</sequence>
<gene>
    <name evidence="1" type="ORF">CFIMG_008050RA00001</name>
</gene>
<name>A0A2C5X701_9PEZI</name>
<evidence type="ECO:0000313" key="2">
    <source>
        <dbReference type="Proteomes" id="UP000222788"/>
    </source>
</evidence>
<protein>
    <submittedName>
        <fullName evidence="1">Uncharacterized protein</fullName>
    </submittedName>
</protein>